<dbReference type="GO" id="GO:0009279">
    <property type="term" value="C:cell outer membrane"/>
    <property type="evidence" value="ECO:0007669"/>
    <property type="project" value="UniProtKB-SubCell"/>
</dbReference>
<feature type="domain" description="Secretin/TonB short N-terminal" evidence="13">
    <location>
        <begin position="64"/>
        <end position="113"/>
    </location>
</feature>
<dbReference type="NCBIfam" id="TIGR04056">
    <property type="entry name" value="OMP_RagA_SusC"/>
    <property type="match status" value="1"/>
</dbReference>
<accession>A0A4Y1WQQ6</accession>
<dbReference type="GO" id="GO:0006826">
    <property type="term" value="P:iron ion transport"/>
    <property type="evidence" value="ECO:0007669"/>
    <property type="project" value="UniProtKB-KW"/>
</dbReference>
<organism evidence="14 15">
    <name type="scientific">Alistipes communis</name>
    <dbReference type="NCBI Taxonomy" id="2585118"/>
    <lineage>
        <taxon>Bacteria</taxon>
        <taxon>Pseudomonadati</taxon>
        <taxon>Bacteroidota</taxon>
        <taxon>Bacteroidia</taxon>
        <taxon>Bacteroidales</taxon>
        <taxon>Rikenellaceae</taxon>
        <taxon>Alistipes</taxon>
    </lineage>
</organism>
<dbReference type="Pfam" id="PF13715">
    <property type="entry name" value="CarbopepD_reg_2"/>
    <property type="match status" value="1"/>
</dbReference>
<keyword evidence="6" id="KW-0408">Iron</keyword>
<dbReference type="PROSITE" id="PS52016">
    <property type="entry name" value="TONB_DEPENDENT_REC_3"/>
    <property type="match status" value="1"/>
</dbReference>
<evidence type="ECO:0000313" key="14">
    <source>
        <dbReference type="EMBL" id="BBL03420.1"/>
    </source>
</evidence>
<evidence type="ECO:0000256" key="8">
    <source>
        <dbReference type="ARBA" id="ARBA00023136"/>
    </source>
</evidence>
<dbReference type="GeneID" id="78341448"/>
<evidence type="ECO:0000259" key="13">
    <source>
        <dbReference type="SMART" id="SM00965"/>
    </source>
</evidence>
<keyword evidence="3 10" id="KW-1134">Transmembrane beta strand</keyword>
<keyword evidence="9 10" id="KW-0998">Cell outer membrane</keyword>
<dbReference type="EMBL" id="AP019735">
    <property type="protein sequence ID" value="BBL03420.1"/>
    <property type="molecule type" value="Genomic_DNA"/>
</dbReference>
<dbReference type="Pfam" id="PF07660">
    <property type="entry name" value="STN"/>
    <property type="match status" value="1"/>
</dbReference>
<dbReference type="Gene3D" id="2.60.40.1120">
    <property type="entry name" value="Carboxypeptidase-like, regulatory domain"/>
    <property type="match status" value="1"/>
</dbReference>
<evidence type="ECO:0000256" key="10">
    <source>
        <dbReference type="PROSITE-ProRule" id="PRU01360"/>
    </source>
</evidence>
<keyword evidence="4" id="KW-0406">Ion transport</keyword>
<dbReference type="Pfam" id="PF00593">
    <property type="entry name" value="TonB_dep_Rec_b-barrel"/>
    <property type="match status" value="1"/>
</dbReference>
<keyword evidence="2 10" id="KW-0813">Transport</keyword>
<dbReference type="InterPro" id="IPR008969">
    <property type="entry name" value="CarboxyPept-like_regulatory"/>
</dbReference>
<dbReference type="InterPro" id="IPR037066">
    <property type="entry name" value="Plug_dom_sf"/>
</dbReference>
<keyword evidence="4" id="KW-0410">Iron transport</keyword>
<evidence type="ECO:0000256" key="7">
    <source>
        <dbReference type="ARBA" id="ARBA00023077"/>
    </source>
</evidence>
<sequence>MNKNASVGIPMKKICGRLTRILCTCAVFVSLTGAAYAQSAPVTLDRKKAPVREILNEIERQTDYLFVYSSEQVDFSVSVTAHDEPVQTVLRRIFEGTPIRFTLEGKHIVLRRQPQTAANAAAASPAKQTVTGTVTDTAGKPVVGATVLVKGGTVGTTTDVDGRFSLTIPAGSPLEVSFLGYARQEIATAGRTSLDIRLEEDAATLDEVVVVGYGTMKRRNLVGAVDQVDSRVIGDRSNGNLARSLQGELPGLNISFSDSKPSRSASFNVRGETSIGAGGNALVLIDGVEGSMDAINPQDVESVSVLKDASSTAVYGARGAFGVVLVTTKSPKRGAPEINYNGSVTFNRRTVIPDVITDGLTWVNWWKDSYNGYYNGSKSLLSHIDSTVPYSEAIYQELIRRQADPSLSRTTTLEGDSMFGWAYMESTDWLDLFYKDWNLSHEHNLSISGGNENADYYVSGRFYDMDGIYRVGDESYKKYDLRAKGSLKIRPWFKVTNNTSLAIIDQHEPKHSRNNFAVQRAINHAAMPLSPVKNPDGSWTTAAAISGYAAFSEGTSYRNNDYVYFRNKLSADIDIVKEVLKVQADYSYNYTTRKRIDVQNPVKYSKKPGVYLLESESAGASLSQVDYDTRYQAANAYLTYTPKLGADHDLTVLAGWNIEDQVYKTLTVSRTGFVTPNKPSFSLMNGVAENPTAGGNAWSYVGAFYRVNYGYKGKYLVEVSGRYDGSSKFPIHSKWGFFPSASVAWRISDEPWMGWSRRALDNAKIRFSAGSMGNGNVSPYSYTSEMTVSTADDIVLGGSYPSYTSVGSTVPVSLTWEKSTTYDVGLDLDFFNNRLSVSGDYYRRYTTDMYTASVALPAVYGTGSPKGNNAEMKTDGWELSLSWRDSFKLGGKPFDYSIKAMVWDSKSVITKYVNDTGSLGTVKGFIENGGSPSSYYVGMTVGEIWGYTVAGLFRDQADIDSSAIHDFVQASDKVTRPGQVKIADLDGNGFIDPGNFAVDDHGDLRIIGNQSPRYRYGVNLSARWNGIGLSVFLQGVGARDWYPGSDAGMFWGKYGRPFFALIPSIHNYTDDMYSAERNNWDTAYWPRMTTYQSNGTKNWTRLLEIPNTRYIQSAAYLRVKNIQLDYSFPKHICSAIRLQGLKIYVNAENLFTFTPLHKYAPNFDPEGLSYDSDFASAADGYTYPILKSVTVGVNITF</sequence>
<dbReference type="InterPro" id="IPR036942">
    <property type="entry name" value="Beta-barrel_TonB_sf"/>
</dbReference>
<dbReference type="Gene3D" id="2.170.130.10">
    <property type="entry name" value="TonB-dependent receptor, plug domain"/>
    <property type="match status" value="1"/>
</dbReference>
<dbReference type="KEGG" id="acou:A5CBH24_07330"/>
<dbReference type="InterPro" id="IPR000531">
    <property type="entry name" value="Beta-barrel_TonB"/>
</dbReference>
<keyword evidence="15" id="KW-1185">Reference proteome</keyword>
<feature type="signal peptide" evidence="12">
    <location>
        <begin position="1"/>
        <end position="37"/>
    </location>
</feature>
<dbReference type="NCBIfam" id="TIGR04057">
    <property type="entry name" value="SusC_RagA_signa"/>
    <property type="match status" value="1"/>
</dbReference>
<proteinExistence type="inferred from homology"/>
<comment type="similarity">
    <text evidence="10 11">Belongs to the TonB-dependent receptor family.</text>
</comment>
<gene>
    <name evidence="14" type="ORF">A5CBH24_07330</name>
</gene>
<keyword evidence="8 10" id="KW-0472">Membrane</keyword>
<dbReference type="Gene3D" id="2.40.170.20">
    <property type="entry name" value="TonB-dependent receptor, beta-barrel domain"/>
    <property type="match status" value="1"/>
</dbReference>
<evidence type="ECO:0000256" key="1">
    <source>
        <dbReference type="ARBA" id="ARBA00004571"/>
    </source>
</evidence>
<dbReference type="Pfam" id="PF07715">
    <property type="entry name" value="Plug"/>
    <property type="match status" value="1"/>
</dbReference>
<dbReference type="InterPro" id="IPR039426">
    <property type="entry name" value="TonB-dep_rcpt-like"/>
</dbReference>
<dbReference type="InterPro" id="IPR012910">
    <property type="entry name" value="Plug_dom"/>
</dbReference>
<evidence type="ECO:0000256" key="2">
    <source>
        <dbReference type="ARBA" id="ARBA00022448"/>
    </source>
</evidence>
<keyword evidence="7 11" id="KW-0798">TonB box</keyword>
<dbReference type="SMART" id="SM00965">
    <property type="entry name" value="STN"/>
    <property type="match status" value="1"/>
</dbReference>
<evidence type="ECO:0000256" key="3">
    <source>
        <dbReference type="ARBA" id="ARBA00022452"/>
    </source>
</evidence>
<evidence type="ECO:0000256" key="9">
    <source>
        <dbReference type="ARBA" id="ARBA00023237"/>
    </source>
</evidence>
<dbReference type="InterPro" id="IPR011662">
    <property type="entry name" value="Secretin/TonB_short_N"/>
</dbReference>
<reference evidence="15" key="1">
    <citation type="submission" date="2019-06" db="EMBL/GenBank/DDBJ databases">
        <title>Alistipes onderdonkii subsp. vulgaris subsp. nov., Alistipes dispar sp. nov. and Alistipes communis sp. nov., isolated from human faeces, and creation of Alistipes onderdonkii subsp. onderdonkii subsp. nov.</title>
        <authorList>
            <person name="Sakamoto M."/>
            <person name="Ikeyama N."/>
            <person name="Ogata Y."/>
            <person name="Suda W."/>
            <person name="Iino T."/>
            <person name="Hattori M."/>
            <person name="Ohkuma M."/>
        </authorList>
    </citation>
    <scope>NUCLEOTIDE SEQUENCE [LARGE SCALE GENOMIC DNA]</scope>
    <source>
        <strain evidence="15">5CBH24</strain>
    </source>
</reference>
<name>A0A4Y1WQQ6_9BACT</name>
<keyword evidence="5 10" id="KW-0812">Transmembrane</keyword>
<dbReference type="InterPro" id="IPR023996">
    <property type="entry name" value="TonB-dep_OMP_SusC/RagA"/>
</dbReference>
<dbReference type="FunFam" id="2.170.130.10:FF:000003">
    <property type="entry name" value="SusC/RagA family TonB-linked outer membrane protein"/>
    <property type="match status" value="1"/>
</dbReference>
<evidence type="ECO:0000313" key="15">
    <source>
        <dbReference type="Proteomes" id="UP000318946"/>
    </source>
</evidence>
<comment type="subcellular location">
    <subcellularLocation>
        <location evidence="1 10">Cell outer membrane</location>
        <topology evidence="1 10">Multi-pass membrane protein</topology>
    </subcellularLocation>
</comment>
<feature type="chain" id="PRO_5021262929" evidence="12">
    <location>
        <begin position="38"/>
        <end position="1197"/>
    </location>
</feature>
<dbReference type="SUPFAM" id="SSF56935">
    <property type="entry name" value="Porins"/>
    <property type="match status" value="1"/>
</dbReference>
<dbReference type="InterPro" id="IPR023997">
    <property type="entry name" value="TonB-dep_OMP_SusC/RagA_CS"/>
</dbReference>
<evidence type="ECO:0000256" key="6">
    <source>
        <dbReference type="ARBA" id="ARBA00023004"/>
    </source>
</evidence>
<dbReference type="RefSeq" id="WP_244611623.1">
    <property type="nucleotide sequence ID" value="NZ_AP019735.1"/>
</dbReference>
<keyword evidence="12" id="KW-0732">Signal</keyword>
<dbReference type="Gene3D" id="3.55.50.30">
    <property type="match status" value="1"/>
</dbReference>
<dbReference type="AlphaFoldDB" id="A0A4Y1WQQ6"/>
<evidence type="ECO:0000256" key="4">
    <source>
        <dbReference type="ARBA" id="ARBA00022496"/>
    </source>
</evidence>
<evidence type="ECO:0000256" key="5">
    <source>
        <dbReference type="ARBA" id="ARBA00022692"/>
    </source>
</evidence>
<dbReference type="SUPFAM" id="SSF49464">
    <property type="entry name" value="Carboxypeptidase regulatory domain-like"/>
    <property type="match status" value="1"/>
</dbReference>
<evidence type="ECO:0000256" key="11">
    <source>
        <dbReference type="RuleBase" id="RU003357"/>
    </source>
</evidence>
<evidence type="ECO:0000256" key="12">
    <source>
        <dbReference type="SAM" id="SignalP"/>
    </source>
</evidence>
<dbReference type="Proteomes" id="UP000318946">
    <property type="component" value="Chromosome"/>
</dbReference>
<protein>
    <submittedName>
        <fullName evidence="14">SusC/RagA family TonB-linked outer membrane protein</fullName>
    </submittedName>
</protein>